<gene>
    <name evidence="5" type="ORF">G7Y89_g12025</name>
</gene>
<evidence type="ECO:0000313" key="5">
    <source>
        <dbReference type="EMBL" id="KAF4626137.1"/>
    </source>
</evidence>
<evidence type="ECO:0000256" key="2">
    <source>
        <dbReference type="ARBA" id="ARBA00022840"/>
    </source>
</evidence>
<dbReference type="GO" id="GO:0016887">
    <property type="term" value="F:ATP hydrolysis activity"/>
    <property type="evidence" value="ECO:0007669"/>
    <property type="project" value="InterPro"/>
</dbReference>
<sequence>MAEVEEKKSVEGGDGDDEFVMVPKSPDTPKRGRLFIEGRLKDDNVDPAEMRAGLQQQLSSASFVVATGDDLLADVDSKWYDLCKAALEFLKVVEYTGPNQHDNYHSSSDVAVDVQIYQVCAEEESFEENPEIPQAEITYMPHMKFDRYWDELIFEEDHKRDLIWMISNLLRFSKQSGNNLRDINPILMLHGPPGTGKTTLCQGLAQKISIRLSSKYEHVKLIQIKSATLLSKYYSESAKIVDEIFNKIGQNCRQDSDTFHCILIDEVESIAFSRETNSQNGECQDSLRATNALLTGLDRMKGIVNVIFLCTSNTPESLDSAFLDRCGLKLFIGPPSTASQYAILCRRIQNLIDQRLIVSNQILPSYNVAVNTESAFNQDEPGNKILGIVRLIQEGNVRSSLETEISGRSLTQLPEQSILRYLREDECDLNMALGFMKRFVLAQSEQGLRRKPVEEQKESHATQLISGENVEGANDGVQRVEINNRKRKLKIIIEDYDKETLDSLKSFLAGFHSQIPKRSRLSVAHIKEEPRGHTEPAGEEGSQVTLGTADVVFKPQPPQNAHPEPRESAPFQH</sequence>
<dbReference type="Pfam" id="PF00004">
    <property type="entry name" value="AAA"/>
    <property type="match status" value="1"/>
</dbReference>
<dbReference type="InterPro" id="IPR027417">
    <property type="entry name" value="P-loop_NTPase"/>
</dbReference>
<dbReference type="GO" id="GO:0051598">
    <property type="term" value="P:meiotic recombination checkpoint signaling"/>
    <property type="evidence" value="ECO:0007669"/>
    <property type="project" value="TreeGrafter"/>
</dbReference>
<dbReference type="PANTHER" id="PTHR45991:SF1">
    <property type="entry name" value="PACHYTENE CHECKPOINT PROTEIN 2 HOMOLOG"/>
    <property type="match status" value="1"/>
</dbReference>
<reference evidence="5 6" key="1">
    <citation type="submission" date="2020-03" db="EMBL/GenBank/DDBJ databases">
        <title>Draft Genome Sequence of Cudoniella acicularis.</title>
        <authorList>
            <person name="Buettner E."/>
            <person name="Kellner H."/>
        </authorList>
    </citation>
    <scope>NUCLEOTIDE SEQUENCE [LARGE SCALE GENOMIC DNA]</scope>
    <source>
        <strain evidence="5 6">DSM 108380</strain>
    </source>
</reference>
<dbReference type="AlphaFoldDB" id="A0A8H4RDE1"/>
<name>A0A8H4RDE1_9HELO</name>
<accession>A0A8H4RDE1</accession>
<dbReference type="SUPFAM" id="SSF52540">
    <property type="entry name" value="P-loop containing nucleoside triphosphate hydrolases"/>
    <property type="match status" value="1"/>
</dbReference>
<dbReference type="GO" id="GO:0005524">
    <property type="term" value="F:ATP binding"/>
    <property type="evidence" value="ECO:0007669"/>
    <property type="project" value="UniProtKB-KW"/>
</dbReference>
<dbReference type="GO" id="GO:0005694">
    <property type="term" value="C:chromosome"/>
    <property type="evidence" value="ECO:0007669"/>
    <property type="project" value="TreeGrafter"/>
</dbReference>
<evidence type="ECO:0000259" key="4">
    <source>
        <dbReference type="SMART" id="SM00382"/>
    </source>
</evidence>
<dbReference type="GO" id="GO:0005634">
    <property type="term" value="C:nucleus"/>
    <property type="evidence" value="ECO:0007669"/>
    <property type="project" value="TreeGrafter"/>
</dbReference>
<dbReference type="InterPro" id="IPR044539">
    <property type="entry name" value="Pch2-like"/>
</dbReference>
<organism evidence="5 6">
    <name type="scientific">Cudoniella acicularis</name>
    <dbReference type="NCBI Taxonomy" id="354080"/>
    <lineage>
        <taxon>Eukaryota</taxon>
        <taxon>Fungi</taxon>
        <taxon>Dikarya</taxon>
        <taxon>Ascomycota</taxon>
        <taxon>Pezizomycotina</taxon>
        <taxon>Leotiomycetes</taxon>
        <taxon>Helotiales</taxon>
        <taxon>Tricladiaceae</taxon>
        <taxon>Cudoniella</taxon>
    </lineage>
</organism>
<dbReference type="Proteomes" id="UP000566819">
    <property type="component" value="Unassembled WGS sequence"/>
</dbReference>
<evidence type="ECO:0000256" key="1">
    <source>
        <dbReference type="ARBA" id="ARBA00022741"/>
    </source>
</evidence>
<keyword evidence="2" id="KW-0067">ATP-binding</keyword>
<feature type="compositionally biased region" description="Basic and acidic residues" evidence="3">
    <location>
        <begin position="1"/>
        <end position="11"/>
    </location>
</feature>
<dbReference type="SMART" id="SM00382">
    <property type="entry name" value="AAA"/>
    <property type="match status" value="1"/>
</dbReference>
<proteinExistence type="predicted"/>
<dbReference type="GO" id="GO:0007131">
    <property type="term" value="P:reciprocal meiotic recombination"/>
    <property type="evidence" value="ECO:0007669"/>
    <property type="project" value="TreeGrafter"/>
</dbReference>
<feature type="region of interest" description="Disordered" evidence="3">
    <location>
        <begin position="1"/>
        <end position="27"/>
    </location>
</feature>
<keyword evidence="1" id="KW-0547">Nucleotide-binding</keyword>
<dbReference type="Gene3D" id="3.40.50.300">
    <property type="entry name" value="P-loop containing nucleotide triphosphate hydrolases"/>
    <property type="match status" value="1"/>
</dbReference>
<dbReference type="OrthoDB" id="5925at2759"/>
<comment type="caution">
    <text evidence="5">The sequence shown here is derived from an EMBL/GenBank/DDBJ whole genome shotgun (WGS) entry which is preliminary data.</text>
</comment>
<evidence type="ECO:0000313" key="6">
    <source>
        <dbReference type="Proteomes" id="UP000566819"/>
    </source>
</evidence>
<evidence type="ECO:0000256" key="3">
    <source>
        <dbReference type="SAM" id="MobiDB-lite"/>
    </source>
</evidence>
<feature type="region of interest" description="Disordered" evidence="3">
    <location>
        <begin position="526"/>
        <end position="573"/>
    </location>
</feature>
<feature type="domain" description="AAA+ ATPase" evidence="4">
    <location>
        <begin position="183"/>
        <end position="336"/>
    </location>
</feature>
<dbReference type="InterPro" id="IPR003959">
    <property type="entry name" value="ATPase_AAA_core"/>
</dbReference>
<dbReference type="InterPro" id="IPR003593">
    <property type="entry name" value="AAA+_ATPase"/>
</dbReference>
<dbReference type="PANTHER" id="PTHR45991">
    <property type="entry name" value="PACHYTENE CHECKPOINT PROTEIN 2"/>
    <property type="match status" value="1"/>
</dbReference>
<keyword evidence="6" id="KW-1185">Reference proteome</keyword>
<dbReference type="EMBL" id="JAAMPI010001217">
    <property type="protein sequence ID" value="KAF4626137.1"/>
    <property type="molecule type" value="Genomic_DNA"/>
</dbReference>
<feature type="compositionally biased region" description="Basic and acidic residues" evidence="3">
    <location>
        <begin position="526"/>
        <end position="536"/>
    </location>
</feature>
<protein>
    <recommendedName>
        <fullName evidence="4">AAA+ ATPase domain-containing protein</fullName>
    </recommendedName>
</protein>